<evidence type="ECO:0000256" key="1">
    <source>
        <dbReference type="ARBA" id="ARBA00004141"/>
    </source>
</evidence>
<reference evidence="7 8" key="2">
    <citation type="journal article" date="2019" name="G3 (Bethesda)">
        <title>Hybrid Assembly of the Genome of the Entomopathogenic Nematode Steinernema carpocapsae Identifies the X-Chromosome.</title>
        <authorList>
            <person name="Serra L."/>
            <person name="Macchietto M."/>
            <person name="Macias-Munoz A."/>
            <person name="McGill C.J."/>
            <person name="Rodriguez I.M."/>
            <person name="Rodriguez B."/>
            <person name="Murad R."/>
            <person name="Mortazavi A."/>
        </authorList>
    </citation>
    <scope>NUCLEOTIDE SEQUENCE [LARGE SCALE GENOMIC DNA]</scope>
    <source>
        <strain evidence="7 8">ALL</strain>
    </source>
</reference>
<dbReference type="EMBL" id="AZBU02000001">
    <property type="protein sequence ID" value="TMS34160.1"/>
    <property type="molecule type" value="Genomic_DNA"/>
</dbReference>
<name>A0A4U8UM67_STECR</name>
<gene>
    <name evidence="7" type="ORF">L596_001800</name>
</gene>
<evidence type="ECO:0000256" key="2">
    <source>
        <dbReference type="ARBA" id="ARBA00022692"/>
    </source>
</evidence>
<dbReference type="AlphaFoldDB" id="A0A4U8UM67"/>
<feature type="transmembrane region" description="Helical" evidence="5">
    <location>
        <begin position="425"/>
        <end position="447"/>
    </location>
</feature>
<keyword evidence="3 5" id="KW-1133">Transmembrane helix</keyword>
<dbReference type="InterPro" id="IPR011547">
    <property type="entry name" value="SLC26A/SulP_dom"/>
</dbReference>
<dbReference type="Pfam" id="PF00916">
    <property type="entry name" value="Sulfate_transp"/>
    <property type="match status" value="1"/>
</dbReference>
<dbReference type="InterPro" id="IPR002645">
    <property type="entry name" value="STAS_dom"/>
</dbReference>
<reference evidence="7 8" key="1">
    <citation type="journal article" date="2015" name="Genome Biol.">
        <title>Comparative genomics of Steinernema reveals deeply conserved gene regulatory networks.</title>
        <authorList>
            <person name="Dillman A.R."/>
            <person name="Macchietto M."/>
            <person name="Porter C.F."/>
            <person name="Rogers A."/>
            <person name="Williams B."/>
            <person name="Antoshechkin I."/>
            <person name="Lee M.M."/>
            <person name="Goodwin Z."/>
            <person name="Lu X."/>
            <person name="Lewis E.E."/>
            <person name="Goodrich-Blair H."/>
            <person name="Stock S.P."/>
            <person name="Adams B.J."/>
            <person name="Sternberg P.W."/>
            <person name="Mortazavi A."/>
        </authorList>
    </citation>
    <scope>NUCLEOTIDE SEQUENCE [LARGE SCALE GENOMIC DNA]</scope>
    <source>
        <strain evidence="7 8">ALL</strain>
    </source>
</reference>
<feature type="transmembrane region" description="Helical" evidence="5">
    <location>
        <begin position="261"/>
        <end position="281"/>
    </location>
</feature>
<protein>
    <recommendedName>
        <fullName evidence="6">STAS domain-containing protein</fullName>
    </recommendedName>
</protein>
<evidence type="ECO:0000259" key="6">
    <source>
        <dbReference type="PROSITE" id="PS50801"/>
    </source>
</evidence>
<feature type="transmembrane region" description="Helical" evidence="5">
    <location>
        <begin position="155"/>
        <end position="171"/>
    </location>
</feature>
<feature type="transmembrane region" description="Helical" evidence="5">
    <location>
        <begin position="459"/>
        <end position="477"/>
    </location>
</feature>
<feature type="domain" description="STAS" evidence="6">
    <location>
        <begin position="626"/>
        <end position="748"/>
    </location>
</feature>
<dbReference type="Gene3D" id="3.30.750.24">
    <property type="entry name" value="STAS domain"/>
    <property type="match status" value="1"/>
</dbReference>
<evidence type="ECO:0000256" key="5">
    <source>
        <dbReference type="SAM" id="Phobius"/>
    </source>
</evidence>
<comment type="subcellular location">
    <subcellularLocation>
        <location evidence="1">Membrane</location>
        <topology evidence="1">Multi-pass membrane protein</topology>
    </subcellularLocation>
</comment>
<dbReference type="GO" id="GO:0055085">
    <property type="term" value="P:transmembrane transport"/>
    <property type="evidence" value="ECO:0007669"/>
    <property type="project" value="InterPro"/>
</dbReference>
<evidence type="ECO:0000313" key="8">
    <source>
        <dbReference type="Proteomes" id="UP000298663"/>
    </source>
</evidence>
<feature type="transmembrane region" description="Helical" evidence="5">
    <location>
        <begin position="371"/>
        <end position="393"/>
    </location>
</feature>
<sequence length="776" mass="87167">MQNYSTIKLKGKTNSYNYNFEKQNSVRLSQRPEKFACANRINSAKLTSNVVRGAVTKVATDGGFVDAMQLSDNGSQKFRQRKTEFSQRAFSAARTKLTPKKFWRGILSLIPILQWLPKYSFQRSFFEDLSGGLTMAVFALPHGIAMAAVTGVDPVYGLYTAIFPTFFYIIFGNSKHNTLGGLAILSLMTKSAIDQVTLAQARPFNMTTVYRNVTDVDNSTDLMITDNVLFVNTSFDEGTNETIQEITREKWTDGFRPVKPIHVATTIMFLSGTIQIMMAILKLDFFACYFCEHVMSGFVVGGCVHVFFAQLQHILGITIRQQTGPGYLYYTIKEILDHLHETKPQTLVMSICSMTFLIVGKEVIGPWFGKVFVYPIPFEFILVVISITAANFADLPTRYSINVVGCIPTEFPPPALPRFDLIPSIFLNTLSISVFAMVIHLTVARVVERRYEYKISNTMELYSLGFVEVLSSFFPVFPVTSGSARSVIGAAFKGATQITSLFSALALLAVIFYIAPTFRYLPKCVLASMVIVSLKAMFDKLMELRQLWPMFKTDMMIWLVSLSATILIDMSWGLIFAIVFALFTTILRNQCPRWHVLSKSGEELHGGSYRETSKKELDAIEGPCCVFRMDGPLIFTSTRRFTKSVSQCVRKFEKRKGFVAMEDICRWDGKAPGERCSLIIDCSGFPYVDYLGLTTLKTVYSDYTSSGVYVVLATPKVELLKMFQYTDFHKTVPPDAIFFSVEHAVAACESQRKRPQLTASMSTATAMTDIDDLKNK</sequence>
<accession>A0A4U8UM67</accession>
<feature type="transmembrane region" description="Helical" evidence="5">
    <location>
        <begin position="293"/>
        <end position="311"/>
    </location>
</feature>
<keyword evidence="8" id="KW-1185">Reference proteome</keyword>
<keyword evidence="4 5" id="KW-0472">Membrane</keyword>
<dbReference type="InterPro" id="IPR036513">
    <property type="entry name" value="STAS_dom_sf"/>
</dbReference>
<feature type="transmembrane region" description="Helical" evidence="5">
    <location>
        <begin position="497"/>
        <end position="515"/>
    </location>
</feature>
<dbReference type="CDD" id="cd07042">
    <property type="entry name" value="STAS_SulP_like_sulfate_transporter"/>
    <property type="match status" value="1"/>
</dbReference>
<evidence type="ECO:0000256" key="4">
    <source>
        <dbReference type="ARBA" id="ARBA00023136"/>
    </source>
</evidence>
<feature type="transmembrane region" description="Helical" evidence="5">
    <location>
        <begin position="558"/>
        <end position="583"/>
    </location>
</feature>
<dbReference type="PROSITE" id="PS50801">
    <property type="entry name" value="STAS"/>
    <property type="match status" value="1"/>
</dbReference>
<proteinExistence type="predicted"/>
<organism evidence="7 8">
    <name type="scientific">Steinernema carpocapsae</name>
    <name type="common">Entomopathogenic nematode</name>
    <dbReference type="NCBI Taxonomy" id="34508"/>
    <lineage>
        <taxon>Eukaryota</taxon>
        <taxon>Metazoa</taxon>
        <taxon>Ecdysozoa</taxon>
        <taxon>Nematoda</taxon>
        <taxon>Chromadorea</taxon>
        <taxon>Rhabditida</taxon>
        <taxon>Tylenchina</taxon>
        <taxon>Panagrolaimomorpha</taxon>
        <taxon>Strongyloidoidea</taxon>
        <taxon>Steinernematidae</taxon>
        <taxon>Steinernema</taxon>
    </lineage>
</organism>
<evidence type="ECO:0000256" key="3">
    <source>
        <dbReference type="ARBA" id="ARBA00022989"/>
    </source>
</evidence>
<evidence type="ECO:0000313" key="7">
    <source>
        <dbReference type="EMBL" id="TMS34160.1"/>
    </source>
</evidence>
<dbReference type="InterPro" id="IPR001902">
    <property type="entry name" value="SLC26A/SulP_fam"/>
</dbReference>
<dbReference type="SUPFAM" id="SSF52091">
    <property type="entry name" value="SpoIIaa-like"/>
    <property type="match status" value="1"/>
</dbReference>
<keyword evidence="2 5" id="KW-0812">Transmembrane</keyword>
<dbReference type="Proteomes" id="UP000298663">
    <property type="component" value="Unassembled WGS sequence"/>
</dbReference>
<dbReference type="STRING" id="34508.A0A4U8UM67"/>
<feature type="transmembrane region" description="Helical" evidence="5">
    <location>
        <begin position="129"/>
        <end position="149"/>
    </location>
</feature>
<dbReference type="Pfam" id="PF01740">
    <property type="entry name" value="STAS"/>
    <property type="match status" value="1"/>
</dbReference>
<dbReference type="OrthoDB" id="288203at2759"/>
<comment type="caution">
    <text evidence="7">The sequence shown here is derived from an EMBL/GenBank/DDBJ whole genome shotgun (WGS) entry which is preliminary data.</text>
</comment>
<dbReference type="GO" id="GO:0016020">
    <property type="term" value="C:membrane"/>
    <property type="evidence" value="ECO:0007669"/>
    <property type="project" value="UniProtKB-SubCell"/>
</dbReference>
<dbReference type="PANTHER" id="PTHR11814">
    <property type="entry name" value="SULFATE TRANSPORTER"/>
    <property type="match status" value="1"/>
</dbReference>